<keyword evidence="3" id="KW-1185">Reference proteome</keyword>
<gene>
    <name evidence="2" type="ORF">D7223_29395</name>
</gene>
<name>A0A3A9YSR2_9ACTN</name>
<dbReference type="AlphaFoldDB" id="A0A3A9YSR2"/>
<sequence>MLYVDRPAWPWRGRLWSHLISDVSHAELHAFAEALGVSRRAFDRDHYDIPAEHFAAAVQLGAQVVSSRDLVAHLHRAGLRRPKHLTRPPR</sequence>
<dbReference type="OrthoDB" id="9808993at2"/>
<feature type="domain" description="DUF4031" evidence="1">
    <location>
        <begin position="3"/>
        <end position="76"/>
    </location>
</feature>
<evidence type="ECO:0000259" key="1">
    <source>
        <dbReference type="Pfam" id="PF13223"/>
    </source>
</evidence>
<dbReference type="EMBL" id="RBAK01000018">
    <property type="protein sequence ID" value="RKN39078.1"/>
    <property type="molecule type" value="Genomic_DNA"/>
</dbReference>
<reference evidence="2 3" key="1">
    <citation type="journal article" date="2004" name="Syst. Appl. Microbiol.">
        <title>Cryptoendolithic actinomycetes from antarctic sandstone rock samples: Micromonospora endolithica sp. nov. and two isolates related to Micromonospora coerulea Jensen 1932.</title>
        <authorList>
            <person name="Hirsch P."/>
            <person name="Mevs U."/>
            <person name="Kroppenstedt R.M."/>
            <person name="Schumann P."/>
            <person name="Stackebrandt E."/>
        </authorList>
    </citation>
    <scope>NUCLEOTIDE SEQUENCE [LARGE SCALE GENOMIC DNA]</scope>
    <source>
        <strain evidence="2 3">JCM 12677</strain>
    </source>
</reference>
<comment type="caution">
    <text evidence="2">The sequence shown here is derived from an EMBL/GenBank/DDBJ whole genome shotgun (WGS) entry which is preliminary data.</text>
</comment>
<protein>
    <submittedName>
        <fullName evidence="2">DUF4031 domain-containing protein</fullName>
    </submittedName>
</protein>
<accession>A0A3A9YSR2</accession>
<proteinExistence type="predicted"/>
<dbReference type="RefSeq" id="WP_120732395.1">
    <property type="nucleotide sequence ID" value="NZ_RBAK01000018.1"/>
</dbReference>
<dbReference type="InterPro" id="IPR025109">
    <property type="entry name" value="DUF4031"/>
</dbReference>
<evidence type="ECO:0000313" key="2">
    <source>
        <dbReference type="EMBL" id="RKN39078.1"/>
    </source>
</evidence>
<dbReference type="Proteomes" id="UP000281726">
    <property type="component" value="Unassembled WGS sequence"/>
</dbReference>
<evidence type="ECO:0000313" key="3">
    <source>
        <dbReference type="Proteomes" id="UP000281726"/>
    </source>
</evidence>
<organism evidence="2 3">
    <name type="scientific">Micromonospora endolithica</name>
    <dbReference type="NCBI Taxonomy" id="230091"/>
    <lineage>
        <taxon>Bacteria</taxon>
        <taxon>Bacillati</taxon>
        <taxon>Actinomycetota</taxon>
        <taxon>Actinomycetes</taxon>
        <taxon>Micromonosporales</taxon>
        <taxon>Micromonosporaceae</taxon>
        <taxon>Micromonospora</taxon>
    </lineage>
</organism>
<dbReference type="Pfam" id="PF13223">
    <property type="entry name" value="DUF4031"/>
    <property type="match status" value="1"/>
</dbReference>